<reference evidence="2 3" key="1">
    <citation type="submission" date="2020-04" db="EMBL/GenBank/DDBJ databases">
        <title>Perkinsus olseni comparative genomics.</title>
        <authorList>
            <person name="Bogema D.R."/>
        </authorList>
    </citation>
    <scope>NUCLEOTIDE SEQUENCE [LARGE SCALE GENOMIC DNA]</scope>
    <source>
        <strain evidence="2">00978-12</strain>
    </source>
</reference>
<name>A0A7J6PA90_PEROL</name>
<dbReference type="AlphaFoldDB" id="A0A7J6PA90"/>
<evidence type="ECO:0000256" key="1">
    <source>
        <dbReference type="SAM" id="MobiDB-lite"/>
    </source>
</evidence>
<organism evidence="2 3">
    <name type="scientific">Perkinsus olseni</name>
    <name type="common">Perkinsus atlanticus</name>
    <dbReference type="NCBI Taxonomy" id="32597"/>
    <lineage>
        <taxon>Eukaryota</taxon>
        <taxon>Sar</taxon>
        <taxon>Alveolata</taxon>
        <taxon>Perkinsozoa</taxon>
        <taxon>Perkinsea</taxon>
        <taxon>Perkinsida</taxon>
        <taxon>Perkinsidae</taxon>
        <taxon>Perkinsus</taxon>
    </lineage>
</organism>
<sequence>MVLLSQEGNNNIGTQCRIDDETEETARQDFARATGLDARYVVYLRQEEVDALIQKTAGDNMNECLKLRHLWHACSATKSTTGTAVLQQGQSSTGYRYHARIPDVVAPSESSRGDAASIADYHFDKQSSADEATNVRSMGVKQQSNELIGDYIGRLREGVMEGKCIGLTITQDEILDKFIKGLKHNYQKAVKATYSHIRDMKRTRKQACTSLIDGDAMRVPECGPGSSVNNSELDEVHRKLIRGGTALGLSDRALSSDIMLWMLKDAIPSFGAKRRRLNRVKIRKYKSEDFDAIMSRILAEVTFAVKMCGSTVSVLCDSWMPLYKKRSLLAISLVYRIKKNDGEWETREAPWRATTITRGQRESAKFVGDFILKSVQPLIQRHLAPSMFITDNAFNVAKARRHVATRFNASEVLPGNGSLPSPASSSPHVSGPSSGNKENVFNEFNFRCEDGVARRRLVCVEAGCIAHHHNLLCKALLTDDPLYVRLLDLAKGARRFLCFGYVNGLYEGCMVTEPTPIRWLSGVVALRSLLENWASIIDVGETLKENKHWKQLSKQIRDSHAEVLSVMAERDCHEELVSVVHTLEPLYNLNLATLAAEPLDVQRKIRRYRDNLIQKVVKTVWLEAKCQGEFDVPELSVLSDYDVRSDDYVSASDASNSSDEEPSAGSSPAKEYGEVSDTDSEISMDADLPPRVIPSGTLEIVDTSGPSLPPSRSQSQPLAGSAREFNHSPSARPPPGVMDESELAEMSRPTRSSSSLYDLYQAGEDGSKQGLDGAFTLAVLKNMVLNGELRFEDQAD</sequence>
<feature type="compositionally biased region" description="Low complexity" evidence="1">
    <location>
        <begin position="414"/>
        <end position="435"/>
    </location>
</feature>
<evidence type="ECO:0000313" key="3">
    <source>
        <dbReference type="Proteomes" id="UP000541610"/>
    </source>
</evidence>
<dbReference type="EMBL" id="JABANP010000050">
    <property type="protein sequence ID" value="KAF4693073.1"/>
    <property type="molecule type" value="Genomic_DNA"/>
</dbReference>
<dbReference type="Proteomes" id="UP000541610">
    <property type="component" value="Unassembled WGS sequence"/>
</dbReference>
<feature type="region of interest" description="Disordered" evidence="1">
    <location>
        <begin position="649"/>
        <end position="770"/>
    </location>
</feature>
<gene>
    <name evidence="2" type="ORF">FOZ60_011857</name>
</gene>
<dbReference type="SUPFAM" id="SSF53098">
    <property type="entry name" value="Ribonuclease H-like"/>
    <property type="match status" value="1"/>
</dbReference>
<evidence type="ECO:0000313" key="2">
    <source>
        <dbReference type="EMBL" id="KAF4693073.1"/>
    </source>
</evidence>
<comment type="caution">
    <text evidence="2">The sequence shown here is derived from an EMBL/GenBank/DDBJ whole genome shotgun (WGS) entry which is preliminary data.</text>
</comment>
<accession>A0A7J6PA90</accession>
<feature type="compositionally biased region" description="Acidic residues" evidence="1">
    <location>
        <begin position="674"/>
        <end position="684"/>
    </location>
</feature>
<proteinExistence type="predicted"/>
<feature type="region of interest" description="Disordered" evidence="1">
    <location>
        <begin position="414"/>
        <end position="436"/>
    </location>
</feature>
<dbReference type="InterPro" id="IPR012337">
    <property type="entry name" value="RNaseH-like_sf"/>
</dbReference>
<protein>
    <submittedName>
        <fullName evidence="2">Uncharacterized protein</fullName>
    </submittedName>
</protein>